<dbReference type="EMBL" id="CP133659">
    <property type="protein sequence ID" value="WMW66884.1"/>
    <property type="molecule type" value="Genomic_DNA"/>
</dbReference>
<evidence type="ECO:0000313" key="2">
    <source>
        <dbReference type="Proteomes" id="UP001180616"/>
    </source>
</evidence>
<protein>
    <submittedName>
        <fullName evidence="1">CreA family protein</fullName>
    </submittedName>
</protein>
<sequence>MHPRTRIARPRAVALAAARDENFSAVLLASVVLLLLLGMLALAAPARADDSEVGCVTTEWKLLGANHQVCVFAFQDPRIPGVSCFISQAKTGGISGSLGLAEDPSNFSVSCSQTGPITIPDKLPAKENVFKESTSVFFKATRVTRLWDKARNTLVYLAVSRKIIDGSPYNSVSTVPVRQ</sequence>
<name>A0ABY9R883_9BACT</name>
<gene>
    <name evidence="1" type="ORF">KPS_001511</name>
</gene>
<reference evidence="1" key="1">
    <citation type="submission" date="2023-09" db="EMBL/GenBank/DDBJ databases">
        <authorList>
            <consortium name="CW5 consortium"/>
            <person name="Lu C.-W."/>
        </authorList>
    </citation>
    <scope>NUCLEOTIDE SEQUENCE</scope>
    <source>
        <strain evidence="1">KPS</strain>
    </source>
</reference>
<dbReference type="PIRSF" id="PIRSF003174">
    <property type="entry name" value="CreA"/>
    <property type="match status" value="1"/>
</dbReference>
<dbReference type="PANTHER" id="PTHR37952">
    <property type="match status" value="1"/>
</dbReference>
<accession>A0ABY9R883</accession>
<dbReference type="Proteomes" id="UP001180616">
    <property type="component" value="Chromosome"/>
</dbReference>
<organism evidence="1 2">
    <name type="scientific">Nitratidesulfovibrio liaohensis</name>
    <dbReference type="NCBI Taxonomy" id="2604158"/>
    <lineage>
        <taxon>Bacteria</taxon>
        <taxon>Pseudomonadati</taxon>
        <taxon>Thermodesulfobacteriota</taxon>
        <taxon>Desulfovibrionia</taxon>
        <taxon>Desulfovibrionales</taxon>
        <taxon>Desulfovibrionaceae</taxon>
        <taxon>Nitratidesulfovibrio</taxon>
    </lineage>
</organism>
<dbReference type="InterPro" id="IPR010292">
    <property type="entry name" value="Uncharacterised_CreA"/>
</dbReference>
<keyword evidence="2" id="KW-1185">Reference proteome</keyword>
<dbReference type="Pfam" id="PF05981">
    <property type="entry name" value="CreA"/>
    <property type="match status" value="1"/>
</dbReference>
<evidence type="ECO:0000313" key="1">
    <source>
        <dbReference type="EMBL" id="WMW66884.1"/>
    </source>
</evidence>
<proteinExistence type="predicted"/>
<dbReference type="PANTHER" id="PTHR37952:SF2">
    <property type="entry name" value="PROTEIN CREA"/>
    <property type="match status" value="1"/>
</dbReference>